<sequence length="57" mass="6143">MALLPWEKRMSTDNDSNQGPSDPNPPDGVKTPGKPHAPVQEGPAQDSEIDDDDSIED</sequence>
<protein>
    <submittedName>
        <fullName evidence="2">Uncharacterized protein</fullName>
    </submittedName>
</protein>
<reference evidence="2 3" key="1">
    <citation type="journal article" date="2008" name="J. Biotechnol.">
        <title>The genome of Xanthomonas campestris pv. campestris B100 and its use for the reconstruction of metabolic pathways involved in xanthan biosynthesis.</title>
        <authorList>
            <person name="Vorholter F.J."/>
            <person name="Schneiker S."/>
            <person name="Goesmann A."/>
            <person name="Krause L."/>
            <person name="Bekel T."/>
            <person name="Kaiser O."/>
            <person name="Linke B."/>
            <person name="Patschkowski T."/>
            <person name="Ruckert C."/>
            <person name="Schmid J."/>
            <person name="Sidhu V.K."/>
            <person name="Sieber V."/>
            <person name="Tauch A."/>
            <person name="Watt S.A."/>
            <person name="Weisshaar B."/>
            <person name="Becker A."/>
            <person name="Niehaus K."/>
            <person name="Puhler A."/>
        </authorList>
    </citation>
    <scope>NUCLEOTIDE SEQUENCE [LARGE SCALE GENOMIC DNA]</scope>
    <source>
        <strain evidence="2 3">B100</strain>
    </source>
</reference>
<evidence type="ECO:0000313" key="3">
    <source>
        <dbReference type="Proteomes" id="UP000001188"/>
    </source>
</evidence>
<name>B0RPN7_XANCB</name>
<feature type="region of interest" description="Disordered" evidence="1">
    <location>
        <begin position="1"/>
        <end position="57"/>
    </location>
</feature>
<evidence type="ECO:0000256" key="1">
    <source>
        <dbReference type="SAM" id="MobiDB-lite"/>
    </source>
</evidence>
<accession>B0RPN7</accession>
<feature type="compositionally biased region" description="Basic and acidic residues" evidence="1">
    <location>
        <begin position="1"/>
        <end position="12"/>
    </location>
</feature>
<dbReference type="HOGENOM" id="CLU_196150_0_0_6"/>
<dbReference type="KEGG" id="xca:xcc-b100_1074"/>
<feature type="compositionally biased region" description="Acidic residues" evidence="1">
    <location>
        <begin position="47"/>
        <end position="57"/>
    </location>
</feature>
<evidence type="ECO:0000313" key="2">
    <source>
        <dbReference type="EMBL" id="CAP50422.1"/>
    </source>
</evidence>
<organism evidence="2 3">
    <name type="scientific">Xanthomonas campestris pv. campestris (strain B100)</name>
    <dbReference type="NCBI Taxonomy" id="509169"/>
    <lineage>
        <taxon>Bacteria</taxon>
        <taxon>Pseudomonadati</taxon>
        <taxon>Pseudomonadota</taxon>
        <taxon>Gammaproteobacteria</taxon>
        <taxon>Lysobacterales</taxon>
        <taxon>Lysobacteraceae</taxon>
        <taxon>Xanthomonas</taxon>
    </lineage>
</organism>
<gene>
    <name evidence="2" type="ORF">XCCB100_1074</name>
</gene>
<dbReference type="AlphaFoldDB" id="B0RPN7"/>
<proteinExistence type="predicted"/>
<dbReference type="EMBL" id="AM920689">
    <property type="protein sequence ID" value="CAP50422.1"/>
    <property type="molecule type" value="Genomic_DNA"/>
</dbReference>
<dbReference type="Proteomes" id="UP000001188">
    <property type="component" value="Chromosome"/>
</dbReference>